<evidence type="ECO:0000313" key="2">
    <source>
        <dbReference type="Proteomes" id="UP000593892"/>
    </source>
</evidence>
<gene>
    <name evidence="1" type="ORF">IRI77_23585</name>
</gene>
<accession>A0A7S7NLD8</accession>
<proteinExistence type="predicted"/>
<keyword evidence="2" id="KW-1185">Reference proteome</keyword>
<organism evidence="1 2">
    <name type="scientific">Paludibaculum fermentans</name>
    <dbReference type="NCBI Taxonomy" id="1473598"/>
    <lineage>
        <taxon>Bacteria</taxon>
        <taxon>Pseudomonadati</taxon>
        <taxon>Acidobacteriota</taxon>
        <taxon>Terriglobia</taxon>
        <taxon>Bryobacterales</taxon>
        <taxon>Bryobacteraceae</taxon>
        <taxon>Paludibaculum</taxon>
    </lineage>
</organism>
<dbReference type="RefSeq" id="WP_194447459.1">
    <property type="nucleotide sequence ID" value="NZ_CP063849.1"/>
</dbReference>
<reference evidence="1 2" key="1">
    <citation type="submission" date="2020-10" db="EMBL/GenBank/DDBJ databases">
        <title>Complete genome sequence of Paludibaculum fermentans P105T, a facultatively anaerobic acidobacterium capable of dissimilatory Fe(III) reduction.</title>
        <authorList>
            <person name="Dedysh S.N."/>
            <person name="Beletsky A.V."/>
            <person name="Kulichevskaya I.S."/>
            <person name="Mardanov A.V."/>
            <person name="Ravin N.V."/>
        </authorList>
    </citation>
    <scope>NUCLEOTIDE SEQUENCE [LARGE SCALE GENOMIC DNA]</scope>
    <source>
        <strain evidence="1 2">P105</strain>
    </source>
</reference>
<dbReference type="AlphaFoldDB" id="A0A7S7NLD8"/>
<dbReference type="Proteomes" id="UP000593892">
    <property type="component" value="Chromosome"/>
</dbReference>
<dbReference type="EMBL" id="CP063849">
    <property type="protein sequence ID" value="QOY85790.1"/>
    <property type="molecule type" value="Genomic_DNA"/>
</dbReference>
<dbReference type="KEGG" id="pfer:IRI77_23585"/>
<protein>
    <submittedName>
        <fullName evidence="1">Uncharacterized protein</fullName>
    </submittedName>
</protein>
<sequence length="81" mass="8730">MKSTSRSKEKTGGADDLAPEYHLDYAEAQPNRFASRVQAGSVAVLLDPDVAQVFQDGASVNAVLRALLTTMPPNRKRGKSK</sequence>
<name>A0A7S7NLD8_PALFE</name>
<evidence type="ECO:0000313" key="1">
    <source>
        <dbReference type="EMBL" id="QOY85790.1"/>
    </source>
</evidence>